<organism evidence="1 2">
    <name type="scientific">Willisornis vidua</name>
    <name type="common">Xingu scale-backed antbird</name>
    <dbReference type="NCBI Taxonomy" id="1566151"/>
    <lineage>
        <taxon>Eukaryota</taxon>
        <taxon>Metazoa</taxon>
        <taxon>Chordata</taxon>
        <taxon>Craniata</taxon>
        <taxon>Vertebrata</taxon>
        <taxon>Euteleostomi</taxon>
        <taxon>Archelosauria</taxon>
        <taxon>Archosauria</taxon>
        <taxon>Dinosauria</taxon>
        <taxon>Saurischia</taxon>
        <taxon>Theropoda</taxon>
        <taxon>Coelurosauria</taxon>
        <taxon>Aves</taxon>
        <taxon>Neognathae</taxon>
        <taxon>Neoaves</taxon>
        <taxon>Telluraves</taxon>
        <taxon>Australaves</taxon>
        <taxon>Passeriformes</taxon>
        <taxon>Thamnophilidae</taxon>
        <taxon>Willisornis</taxon>
    </lineage>
</organism>
<comment type="caution">
    <text evidence="1">The sequence shown here is derived from an EMBL/GenBank/DDBJ whole genome shotgun (WGS) entry which is preliminary data.</text>
</comment>
<accession>A0ABQ9D1I6</accession>
<name>A0ABQ9D1I6_9PASS</name>
<sequence length="129" mass="15053">MDIEVLENVQRRTTELMKGLGTKSCEEWLRKLGLFNLKKRMVRGDLITLYNHLIRGCSQVGVGFSQVTGNRTRGSGHKLCQKRFKVDIRQNFFMERVDKHWNRLPREVVESPSLEMFNKRLDVALSAMV</sequence>
<reference evidence="1" key="1">
    <citation type="submission" date="2019-10" db="EMBL/GenBank/DDBJ databases">
        <authorList>
            <person name="Soares A.E.R."/>
            <person name="Aleixo A."/>
            <person name="Schneider P."/>
            <person name="Miyaki C.Y."/>
            <person name="Schneider M.P."/>
            <person name="Mello C."/>
            <person name="Vasconcelos A.T.R."/>
        </authorList>
    </citation>
    <scope>NUCLEOTIDE SEQUENCE</scope>
    <source>
        <tissue evidence="1">Muscle</tissue>
    </source>
</reference>
<evidence type="ECO:0000313" key="2">
    <source>
        <dbReference type="Proteomes" id="UP001145742"/>
    </source>
</evidence>
<dbReference type="Proteomes" id="UP001145742">
    <property type="component" value="Unassembled WGS sequence"/>
</dbReference>
<evidence type="ECO:0000313" key="1">
    <source>
        <dbReference type="EMBL" id="KAJ7410787.1"/>
    </source>
</evidence>
<proteinExistence type="predicted"/>
<protein>
    <submittedName>
        <fullName evidence="1">Uncharacterized protein</fullName>
    </submittedName>
</protein>
<keyword evidence="2" id="KW-1185">Reference proteome</keyword>
<dbReference type="EMBL" id="WHWB01034384">
    <property type="protein sequence ID" value="KAJ7410787.1"/>
    <property type="molecule type" value="Genomic_DNA"/>
</dbReference>
<gene>
    <name evidence="1" type="ORF">WISP_106134</name>
</gene>